<dbReference type="Proteomes" id="UP000241769">
    <property type="component" value="Unassembled WGS sequence"/>
</dbReference>
<dbReference type="AlphaFoldDB" id="A0A2P6P0B1"/>
<organism evidence="2 3">
    <name type="scientific">Planoprotostelium fungivorum</name>
    <dbReference type="NCBI Taxonomy" id="1890364"/>
    <lineage>
        <taxon>Eukaryota</taxon>
        <taxon>Amoebozoa</taxon>
        <taxon>Evosea</taxon>
        <taxon>Variosea</taxon>
        <taxon>Cavosteliida</taxon>
        <taxon>Cavosteliaceae</taxon>
        <taxon>Planoprotostelium</taxon>
    </lineage>
</organism>
<name>A0A2P6P0B1_9EUKA</name>
<evidence type="ECO:0000313" key="3">
    <source>
        <dbReference type="Proteomes" id="UP000241769"/>
    </source>
</evidence>
<feature type="region of interest" description="Disordered" evidence="1">
    <location>
        <begin position="288"/>
        <end position="317"/>
    </location>
</feature>
<keyword evidence="3" id="KW-1185">Reference proteome</keyword>
<evidence type="ECO:0000313" key="2">
    <source>
        <dbReference type="EMBL" id="PRP89619.1"/>
    </source>
</evidence>
<accession>A0A2P6P0B1</accession>
<dbReference type="InParanoid" id="A0A2P6P0B1"/>
<proteinExistence type="predicted"/>
<gene>
    <name evidence="2" type="ORF">PROFUN_00883</name>
</gene>
<feature type="compositionally biased region" description="Basic and acidic residues" evidence="1">
    <location>
        <begin position="288"/>
        <end position="309"/>
    </location>
</feature>
<protein>
    <submittedName>
        <fullName evidence="2">Uncharacterized protein</fullName>
    </submittedName>
</protein>
<comment type="caution">
    <text evidence="2">The sequence shown here is derived from an EMBL/GenBank/DDBJ whole genome shotgun (WGS) entry which is preliminary data.</text>
</comment>
<dbReference type="EMBL" id="MDYQ01000002">
    <property type="protein sequence ID" value="PRP89619.1"/>
    <property type="molecule type" value="Genomic_DNA"/>
</dbReference>
<evidence type="ECO:0000256" key="1">
    <source>
        <dbReference type="SAM" id="MobiDB-lite"/>
    </source>
</evidence>
<reference evidence="2 3" key="1">
    <citation type="journal article" date="2018" name="Genome Biol. Evol.">
        <title>Multiple Roots of Fruiting Body Formation in Amoebozoa.</title>
        <authorList>
            <person name="Hillmann F."/>
            <person name="Forbes G."/>
            <person name="Novohradska S."/>
            <person name="Ferling I."/>
            <person name="Riege K."/>
            <person name="Groth M."/>
            <person name="Westermann M."/>
            <person name="Marz M."/>
            <person name="Spaller T."/>
            <person name="Winckler T."/>
            <person name="Schaap P."/>
            <person name="Glockner G."/>
        </authorList>
    </citation>
    <scope>NUCLEOTIDE SEQUENCE [LARGE SCALE GENOMIC DNA]</scope>
    <source>
        <strain evidence="2 3">Jena</strain>
    </source>
</reference>
<sequence>MKESMFSLCCGQTSSIDVELLSEKIYHLRETSCNKKYKAELSYSRDLIRQGKHEEAARFLLSMYQTHRDRRYVGGTTNYIIGKYQRDPREDEEELTKEDEEPSYQIYFLHEDDFLECKDITADAVILKYKKLDAGIDDDITIEDLEMKPYDGDKRPSYYDDDDDYCYNGVPEQPVWLPWTTQLGGMSCPPRPRILGQFFVLSREWFSCMKVCKLWHEVIKRHLEDRGIHPGMFDNNFYVHYACASGNFDRLKVMLSHPKVDFTKGSDFLIDIAKQVFGASSDKVEELMRHPKIKEEEVKPKKRGQEQKKQSKKKAKK</sequence>